<accession>A0ABP0HZ89</accession>
<dbReference type="InterPro" id="IPR006680">
    <property type="entry name" value="Amidohydro-rel"/>
</dbReference>
<dbReference type="EMBL" id="CAXAMM010002214">
    <property type="protein sequence ID" value="CAK8995213.1"/>
    <property type="molecule type" value="Genomic_DNA"/>
</dbReference>
<evidence type="ECO:0000313" key="4">
    <source>
        <dbReference type="Proteomes" id="UP001642464"/>
    </source>
</evidence>
<dbReference type="PANTHER" id="PTHR43569:SF1">
    <property type="entry name" value="BLL3371 PROTEIN"/>
    <property type="match status" value="1"/>
</dbReference>
<name>A0ABP0HZ89_9DINO</name>
<keyword evidence="4" id="KW-1185">Reference proteome</keyword>
<dbReference type="SUPFAM" id="SSF51556">
    <property type="entry name" value="Metallo-dependent hydrolases"/>
    <property type="match status" value="1"/>
</dbReference>
<reference evidence="3 4" key="1">
    <citation type="submission" date="2024-02" db="EMBL/GenBank/DDBJ databases">
        <authorList>
            <person name="Chen Y."/>
            <person name="Shah S."/>
            <person name="Dougan E. K."/>
            <person name="Thang M."/>
            <person name="Chan C."/>
        </authorList>
    </citation>
    <scope>NUCLEOTIDE SEQUENCE [LARGE SCALE GENOMIC DNA]</scope>
</reference>
<dbReference type="Pfam" id="PF04909">
    <property type="entry name" value="Amidohydro_2"/>
    <property type="match status" value="1"/>
</dbReference>
<comment type="similarity">
    <text evidence="1">Belongs to the metallo-dependent hydrolases superfamily.</text>
</comment>
<organism evidence="3 4">
    <name type="scientific">Durusdinium trenchii</name>
    <dbReference type="NCBI Taxonomy" id="1381693"/>
    <lineage>
        <taxon>Eukaryota</taxon>
        <taxon>Sar</taxon>
        <taxon>Alveolata</taxon>
        <taxon>Dinophyceae</taxon>
        <taxon>Suessiales</taxon>
        <taxon>Symbiodiniaceae</taxon>
        <taxon>Durusdinium</taxon>
    </lineage>
</organism>
<dbReference type="PANTHER" id="PTHR43569">
    <property type="entry name" value="AMIDOHYDROLASE"/>
    <property type="match status" value="1"/>
</dbReference>
<proteinExistence type="inferred from homology"/>
<dbReference type="InterPro" id="IPR032466">
    <property type="entry name" value="Metal_Hydrolase"/>
</dbReference>
<evidence type="ECO:0000256" key="1">
    <source>
        <dbReference type="ARBA" id="ARBA00038310"/>
    </source>
</evidence>
<sequence>MSSALADWLDGVPEEAVLDPDLPIVDAHHHLWPAATRQLTELHIESYGNNTTLNEQYLGAEFRADWGKHNVIASVYVECGSFYDGGDTPRHLRSVGETRAVEALAADNKIAGILADVDLTLPRAQLEEALDAHAAASPTRFKGVRSKATSDEDHGILSHALPRNGRHGIPRDFCNSPDFRRGAKVLADRGLVLDVYLFFHQIPFLAELARSTPSLTIVLDHCGAPLGIRAYKDQKEQVAKDWSKAVRELATCPNVCVKLGGLGMPLTGITVTDQSSRPHNSEELADALFPWYKTLLDAFGPDRCILESNFPMDKVTSSYHTLWNANKRIADRAKLSPQDKSKIFSGTATRVYQLGASSKM</sequence>
<evidence type="ECO:0000259" key="2">
    <source>
        <dbReference type="Pfam" id="PF04909"/>
    </source>
</evidence>
<dbReference type="Proteomes" id="UP001642464">
    <property type="component" value="Unassembled WGS sequence"/>
</dbReference>
<protein>
    <submittedName>
        <fullName evidence="3">Uncharacterized protein y4mH</fullName>
    </submittedName>
</protein>
<evidence type="ECO:0000313" key="3">
    <source>
        <dbReference type="EMBL" id="CAK8995213.1"/>
    </source>
</evidence>
<dbReference type="Gene3D" id="3.20.20.140">
    <property type="entry name" value="Metal-dependent hydrolases"/>
    <property type="match status" value="1"/>
</dbReference>
<dbReference type="InterPro" id="IPR052350">
    <property type="entry name" value="Metallo-dep_Lactonases"/>
</dbReference>
<gene>
    <name evidence="3" type="ORF">SCF082_LOCUS4257</name>
</gene>
<comment type="caution">
    <text evidence="3">The sequence shown here is derived from an EMBL/GenBank/DDBJ whole genome shotgun (WGS) entry which is preliminary data.</text>
</comment>
<feature type="domain" description="Amidohydrolase-related" evidence="2">
    <location>
        <begin position="25"/>
        <end position="354"/>
    </location>
</feature>